<dbReference type="Gene3D" id="3.20.20.140">
    <property type="entry name" value="Metal-dependent hydrolases"/>
    <property type="match status" value="1"/>
</dbReference>
<dbReference type="PANTHER" id="PTHR43135:SF3">
    <property type="entry name" value="ALPHA-D-RIBOSE 1-METHYLPHOSPHONATE 5-TRIPHOSPHATE DIPHOSPHATASE"/>
    <property type="match status" value="1"/>
</dbReference>
<dbReference type="InterPro" id="IPR051781">
    <property type="entry name" value="Metallo-dep_Hydrolase"/>
</dbReference>
<dbReference type="EMBL" id="CP022957">
    <property type="protein sequence ID" value="ASV31863.1"/>
    <property type="molecule type" value="Genomic_DNA"/>
</dbReference>
<dbReference type="InterPro" id="IPR057744">
    <property type="entry name" value="OTAase-like"/>
</dbReference>
<gene>
    <name evidence="1" type="ORF">CJ263_17470</name>
</gene>
<evidence type="ECO:0000313" key="2">
    <source>
        <dbReference type="Proteomes" id="UP000215244"/>
    </source>
</evidence>
<name>A0A223V8Y2_9FLAO</name>
<dbReference type="InterPro" id="IPR000489">
    <property type="entry name" value="Pterin-binding_dom"/>
</dbReference>
<dbReference type="KEGG" id="marb:CJ263_17470"/>
<organism evidence="1 2">
    <name type="scientific">Maribacter cobaltidurans</name>
    <dbReference type="NCBI Taxonomy" id="1178778"/>
    <lineage>
        <taxon>Bacteria</taxon>
        <taxon>Pseudomonadati</taxon>
        <taxon>Bacteroidota</taxon>
        <taxon>Flavobacteriia</taxon>
        <taxon>Flavobacteriales</taxon>
        <taxon>Flavobacteriaceae</taxon>
        <taxon>Maribacter</taxon>
    </lineage>
</organism>
<dbReference type="RefSeq" id="WP_094998450.1">
    <property type="nucleotide sequence ID" value="NZ_BMJL01000005.1"/>
</dbReference>
<reference evidence="1 2" key="1">
    <citation type="submission" date="2017-08" db="EMBL/GenBank/DDBJ databases">
        <title>The complete genome sequence of Maribacter sp. B1, isolated from deep-sea sediment.</title>
        <authorList>
            <person name="Wu Y.-H."/>
            <person name="Cheng H."/>
            <person name="Xu X.-W."/>
        </authorList>
    </citation>
    <scope>NUCLEOTIDE SEQUENCE [LARGE SCALE GENOMIC DNA]</scope>
    <source>
        <strain evidence="1 2">B1</strain>
    </source>
</reference>
<dbReference type="Proteomes" id="UP000215244">
    <property type="component" value="Chromosome"/>
</dbReference>
<keyword evidence="1" id="KW-0378">Hydrolase</keyword>
<protein>
    <submittedName>
        <fullName evidence="1">Amidohydrolase</fullName>
    </submittedName>
</protein>
<keyword evidence="2" id="KW-1185">Reference proteome</keyword>
<proteinExistence type="predicted"/>
<dbReference type="CDD" id="cd01299">
    <property type="entry name" value="Met_dep_hydrolase_A"/>
    <property type="match status" value="1"/>
</dbReference>
<dbReference type="Pfam" id="PF01979">
    <property type="entry name" value="Amidohydro_1"/>
    <property type="match status" value="1"/>
</dbReference>
<dbReference type="Gene3D" id="2.30.40.10">
    <property type="entry name" value="Urease, subunit C, domain 1"/>
    <property type="match status" value="1"/>
</dbReference>
<dbReference type="InterPro" id="IPR032466">
    <property type="entry name" value="Metal_Hydrolase"/>
</dbReference>
<dbReference type="InterPro" id="IPR006680">
    <property type="entry name" value="Amidohydro-rel"/>
</dbReference>
<dbReference type="OrthoDB" id="9797498at2"/>
<dbReference type="GO" id="GO:0016810">
    <property type="term" value="F:hydrolase activity, acting on carbon-nitrogen (but not peptide) bonds"/>
    <property type="evidence" value="ECO:0007669"/>
    <property type="project" value="InterPro"/>
</dbReference>
<sequence>MKLRNSFQTLKSISIWTLLLIFFITHSYGQTLLKPDRVFDGTDIHESWVVLVEGNTISYSGELSGLKKPKGTKEIDLAGTTLMPGIIEGHSHLLLHPYNETDWNDQVLKESPVERAIRGSVHAKNSLMAGITTMRDLGAEGAGYTDVYLKKTIEDGIIVGPRSLVAGPAIVATGAYGPKGFHDGVTVPLGAEPVSGKEEAIKTVRTQMGNGADLIKIYADYRWTPGADSQPTFLQEEIDAIVETAESAGKYVVAHASTPEGMKRAILGGVETIEHGDGGTLEIFTMMKEKGIGLCPTLAAGDAITQYRGWNKGKDPEPERITQKKKSFQLALESGVQIVFGGDVGVFTHGENYREMELMVQYGMQPKDVLISATSGNAAMFHLDQLGQLKKGFLADIIAVQGNPIKDIRSIRKTNFVMKDGVIYRE</sequence>
<evidence type="ECO:0000313" key="1">
    <source>
        <dbReference type="EMBL" id="ASV31863.1"/>
    </source>
</evidence>
<dbReference type="AlphaFoldDB" id="A0A223V8Y2"/>
<dbReference type="SUPFAM" id="SSF51556">
    <property type="entry name" value="Metallo-dependent hydrolases"/>
    <property type="match status" value="1"/>
</dbReference>
<accession>A0A223V8Y2</accession>
<dbReference type="PROSITE" id="PS50972">
    <property type="entry name" value="PTERIN_BINDING"/>
    <property type="match status" value="1"/>
</dbReference>
<dbReference type="SUPFAM" id="SSF51338">
    <property type="entry name" value="Composite domain of metallo-dependent hydrolases"/>
    <property type="match status" value="1"/>
</dbReference>
<dbReference type="GO" id="GO:0042558">
    <property type="term" value="P:pteridine-containing compound metabolic process"/>
    <property type="evidence" value="ECO:0007669"/>
    <property type="project" value="InterPro"/>
</dbReference>
<dbReference type="InterPro" id="IPR011059">
    <property type="entry name" value="Metal-dep_hydrolase_composite"/>
</dbReference>
<dbReference type="PANTHER" id="PTHR43135">
    <property type="entry name" value="ALPHA-D-RIBOSE 1-METHYLPHOSPHONATE 5-TRIPHOSPHATE DIPHOSPHATASE"/>
    <property type="match status" value="1"/>
</dbReference>